<evidence type="ECO:0000256" key="1">
    <source>
        <dbReference type="SAM" id="MobiDB-lite"/>
    </source>
</evidence>
<organism evidence="2 3">
    <name type="scientific">Streptosporangium algeriense</name>
    <dbReference type="NCBI Taxonomy" id="1682748"/>
    <lineage>
        <taxon>Bacteria</taxon>
        <taxon>Bacillati</taxon>
        <taxon>Actinomycetota</taxon>
        <taxon>Actinomycetes</taxon>
        <taxon>Streptosporangiales</taxon>
        <taxon>Streptosporangiaceae</taxon>
        <taxon>Streptosporangium</taxon>
    </lineage>
</organism>
<accession>A0ABW3DW73</accession>
<sequence length="62" mass="6357">MPDTSSDHDPASSLPPRPVPDPLPDAPSPSAPRPAPETETAESSDFPEIPATSEDPGTPEAP</sequence>
<feature type="compositionally biased region" description="Pro residues" evidence="1">
    <location>
        <begin position="13"/>
        <end position="35"/>
    </location>
</feature>
<keyword evidence="3" id="KW-1185">Reference proteome</keyword>
<feature type="non-terminal residue" evidence="2">
    <location>
        <position position="62"/>
    </location>
</feature>
<comment type="caution">
    <text evidence="2">The sequence shown here is derived from an EMBL/GenBank/DDBJ whole genome shotgun (WGS) entry which is preliminary data.</text>
</comment>
<proteinExistence type="predicted"/>
<dbReference type="EMBL" id="JBHTHX010000906">
    <property type="protein sequence ID" value="MFD0887357.1"/>
    <property type="molecule type" value="Genomic_DNA"/>
</dbReference>
<dbReference type="Proteomes" id="UP001597024">
    <property type="component" value="Unassembled WGS sequence"/>
</dbReference>
<protein>
    <submittedName>
        <fullName evidence="2">Uncharacterized protein</fullName>
    </submittedName>
</protein>
<name>A0ABW3DW73_9ACTN</name>
<evidence type="ECO:0000313" key="3">
    <source>
        <dbReference type="Proteomes" id="UP001597024"/>
    </source>
</evidence>
<evidence type="ECO:0000313" key="2">
    <source>
        <dbReference type="EMBL" id="MFD0887357.1"/>
    </source>
</evidence>
<gene>
    <name evidence="2" type="ORF">ACFQ08_22670</name>
</gene>
<reference evidence="3" key="1">
    <citation type="journal article" date="2019" name="Int. J. Syst. Evol. Microbiol.">
        <title>The Global Catalogue of Microorganisms (GCM) 10K type strain sequencing project: providing services to taxonomists for standard genome sequencing and annotation.</title>
        <authorList>
            <consortium name="The Broad Institute Genomics Platform"/>
            <consortium name="The Broad Institute Genome Sequencing Center for Infectious Disease"/>
            <person name="Wu L."/>
            <person name="Ma J."/>
        </authorList>
    </citation>
    <scope>NUCLEOTIDE SEQUENCE [LARGE SCALE GENOMIC DNA]</scope>
    <source>
        <strain evidence="3">CCUG 62974</strain>
    </source>
</reference>
<feature type="region of interest" description="Disordered" evidence="1">
    <location>
        <begin position="1"/>
        <end position="62"/>
    </location>
</feature>
<feature type="compositionally biased region" description="Basic and acidic residues" evidence="1">
    <location>
        <begin position="1"/>
        <end position="10"/>
    </location>
</feature>